<dbReference type="AlphaFoldDB" id="A0A8K0KNS7"/>
<comment type="caution">
    <text evidence="1">The sequence shown here is derived from an EMBL/GenBank/DDBJ whole genome shotgun (WGS) entry which is preliminary data.</text>
</comment>
<reference evidence="1" key="1">
    <citation type="submission" date="2013-04" db="EMBL/GenBank/DDBJ databases">
        <authorList>
            <person name="Qu J."/>
            <person name="Murali S.C."/>
            <person name="Bandaranaike D."/>
            <person name="Bellair M."/>
            <person name="Blankenburg K."/>
            <person name="Chao H."/>
            <person name="Dinh H."/>
            <person name="Doddapaneni H."/>
            <person name="Downs B."/>
            <person name="Dugan-Rocha S."/>
            <person name="Elkadiri S."/>
            <person name="Gnanaolivu R.D."/>
            <person name="Hernandez B."/>
            <person name="Javaid M."/>
            <person name="Jayaseelan J.C."/>
            <person name="Lee S."/>
            <person name="Li M."/>
            <person name="Ming W."/>
            <person name="Munidasa M."/>
            <person name="Muniz J."/>
            <person name="Nguyen L."/>
            <person name="Ongeri F."/>
            <person name="Osuji N."/>
            <person name="Pu L.-L."/>
            <person name="Puazo M."/>
            <person name="Qu C."/>
            <person name="Quiroz J."/>
            <person name="Raj R."/>
            <person name="Weissenberger G."/>
            <person name="Xin Y."/>
            <person name="Zou X."/>
            <person name="Han Y."/>
            <person name="Richards S."/>
            <person name="Worley K."/>
            <person name="Muzny D."/>
            <person name="Gibbs R."/>
        </authorList>
    </citation>
    <scope>NUCLEOTIDE SEQUENCE</scope>
    <source>
        <strain evidence="1">Sampled in the wild</strain>
    </source>
</reference>
<organism evidence="1 2">
    <name type="scientific">Ladona fulva</name>
    <name type="common">Scarce chaser dragonfly</name>
    <name type="synonym">Libellula fulva</name>
    <dbReference type="NCBI Taxonomy" id="123851"/>
    <lineage>
        <taxon>Eukaryota</taxon>
        <taxon>Metazoa</taxon>
        <taxon>Ecdysozoa</taxon>
        <taxon>Arthropoda</taxon>
        <taxon>Hexapoda</taxon>
        <taxon>Insecta</taxon>
        <taxon>Pterygota</taxon>
        <taxon>Palaeoptera</taxon>
        <taxon>Odonata</taxon>
        <taxon>Epiprocta</taxon>
        <taxon>Anisoptera</taxon>
        <taxon>Libelluloidea</taxon>
        <taxon>Libellulidae</taxon>
        <taxon>Ladona</taxon>
    </lineage>
</organism>
<gene>
    <name evidence="1" type="ORF">J437_LFUL015216</name>
</gene>
<dbReference type="OrthoDB" id="6431520at2759"/>
<proteinExistence type="predicted"/>
<dbReference type="EMBL" id="KZ309204">
    <property type="protein sequence ID" value="KAG8237683.1"/>
    <property type="molecule type" value="Genomic_DNA"/>
</dbReference>
<sequence length="114" mass="13358">MYRILVDRKGKYVSSSMKFSRVLRIERSFRCVRLPHNAESLEATGWKWHSGICRNKKIYSCVRTGKRYNDDDDVKTAVNSWLSEQAASPYEEGSLKLVERYDKCLNKLGNYVEK</sequence>
<keyword evidence="2" id="KW-1185">Reference proteome</keyword>
<reference evidence="1" key="2">
    <citation type="submission" date="2017-10" db="EMBL/GenBank/DDBJ databases">
        <title>Ladona fulva Genome sequencing and assembly.</title>
        <authorList>
            <person name="Murali S."/>
            <person name="Richards S."/>
            <person name="Bandaranaike D."/>
            <person name="Bellair M."/>
            <person name="Blankenburg K."/>
            <person name="Chao H."/>
            <person name="Dinh H."/>
            <person name="Doddapaneni H."/>
            <person name="Dugan-Rocha S."/>
            <person name="Elkadiri S."/>
            <person name="Gnanaolivu R."/>
            <person name="Hernandez B."/>
            <person name="Skinner E."/>
            <person name="Javaid M."/>
            <person name="Lee S."/>
            <person name="Li M."/>
            <person name="Ming W."/>
            <person name="Munidasa M."/>
            <person name="Muniz J."/>
            <person name="Nguyen L."/>
            <person name="Hughes D."/>
            <person name="Osuji N."/>
            <person name="Pu L.-L."/>
            <person name="Puazo M."/>
            <person name="Qu C."/>
            <person name="Quiroz J."/>
            <person name="Raj R."/>
            <person name="Weissenberger G."/>
            <person name="Xin Y."/>
            <person name="Zou X."/>
            <person name="Han Y."/>
            <person name="Worley K."/>
            <person name="Muzny D."/>
            <person name="Gibbs R."/>
        </authorList>
    </citation>
    <scope>NUCLEOTIDE SEQUENCE</scope>
    <source>
        <strain evidence="1">Sampled in the wild</strain>
    </source>
</reference>
<protein>
    <submittedName>
        <fullName evidence="1">Uncharacterized protein</fullName>
    </submittedName>
</protein>
<dbReference type="Proteomes" id="UP000792457">
    <property type="component" value="Unassembled WGS sequence"/>
</dbReference>
<evidence type="ECO:0000313" key="1">
    <source>
        <dbReference type="EMBL" id="KAG8237683.1"/>
    </source>
</evidence>
<accession>A0A8K0KNS7</accession>
<evidence type="ECO:0000313" key="2">
    <source>
        <dbReference type="Proteomes" id="UP000792457"/>
    </source>
</evidence>
<name>A0A8K0KNS7_LADFU</name>